<dbReference type="AlphaFoldDB" id="A0A2R5FY27"/>
<evidence type="ECO:0000313" key="3">
    <source>
        <dbReference type="EMBL" id="GBG23666.1"/>
    </source>
</evidence>
<feature type="transmembrane region" description="Helical" evidence="2">
    <location>
        <begin position="6"/>
        <end position="27"/>
    </location>
</feature>
<evidence type="ECO:0000256" key="1">
    <source>
        <dbReference type="SAM" id="MobiDB-lite"/>
    </source>
</evidence>
<evidence type="ECO:0000256" key="2">
    <source>
        <dbReference type="SAM" id="Phobius"/>
    </source>
</evidence>
<proteinExistence type="predicted"/>
<keyword evidence="2" id="KW-0812">Transmembrane</keyword>
<dbReference type="EMBL" id="BDUD01000008">
    <property type="protein sequence ID" value="GBG23666.1"/>
    <property type="molecule type" value="Genomic_DNA"/>
</dbReference>
<evidence type="ECO:0000313" key="4">
    <source>
        <dbReference type="Proteomes" id="UP000245124"/>
    </source>
</evidence>
<comment type="caution">
    <text evidence="3">The sequence shown here is derived from an EMBL/GenBank/DDBJ whole genome shotgun (WGS) entry which is preliminary data.</text>
</comment>
<reference evidence="3 4" key="1">
    <citation type="submission" date="2017-06" db="EMBL/GenBank/DDBJ databases">
        <title>Genome sequencing of cyanobaciteial culture collection at National Institute for Environmental Studies (NIES).</title>
        <authorList>
            <person name="Hirose Y."/>
            <person name="Shimura Y."/>
            <person name="Fujisawa T."/>
            <person name="Nakamura Y."/>
            <person name="Kawachi M."/>
        </authorList>
    </citation>
    <scope>NUCLEOTIDE SEQUENCE [LARGE SCALE GENOMIC DNA]</scope>
    <source>
        <strain evidence="3 4">NIES-4072</strain>
    </source>
</reference>
<organism evidence="3 4">
    <name type="scientific">Nostoc commune NIES-4072</name>
    <dbReference type="NCBI Taxonomy" id="2005467"/>
    <lineage>
        <taxon>Bacteria</taxon>
        <taxon>Bacillati</taxon>
        <taxon>Cyanobacteriota</taxon>
        <taxon>Cyanophyceae</taxon>
        <taxon>Nostocales</taxon>
        <taxon>Nostocaceae</taxon>
        <taxon>Nostoc</taxon>
    </lineage>
</organism>
<dbReference type="OrthoDB" id="489069at2"/>
<keyword evidence="4" id="KW-1185">Reference proteome</keyword>
<dbReference type="Proteomes" id="UP000245124">
    <property type="component" value="Unassembled WGS sequence"/>
</dbReference>
<protein>
    <submittedName>
        <fullName evidence="3">Uncharacterized protein</fullName>
    </submittedName>
</protein>
<gene>
    <name evidence="3" type="ORF">NIES4072_73780</name>
</gene>
<feature type="region of interest" description="Disordered" evidence="1">
    <location>
        <begin position="54"/>
        <end position="81"/>
    </location>
</feature>
<dbReference type="RefSeq" id="WP_109013517.1">
    <property type="nucleotide sequence ID" value="NZ_BDUD01000008.1"/>
</dbReference>
<accession>A0A2R5FY27</accession>
<keyword evidence="2" id="KW-0472">Membrane</keyword>
<keyword evidence="2" id="KW-1133">Transmembrane helix</keyword>
<sequence>MTKSTFRNTVLGIGATAAAISVGYFGVQQLGRNNMFTIAAAVGGAGAISYVLQKPSQPEAPSNQPEPQPTPMKTQRKGRKS</sequence>
<name>A0A2R5FY27_NOSCO</name>
<feature type="compositionally biased region" description="Polar residues" evidence="1">
    <location>
        <begin position="54"/>
        <end position="63"/>
    </location>
</feature>